<dbReference type="PANTHER" id="PTHR43684:SF1">
    <property type="entry name" value="ENOYL-COA DELTA ISOMERASE 2"/>
    <property type="match status" value="1"/>
</dbReference>
<dbReference type="STRING" id="215250.A0A316YJ52"/>
<keyword evidence="5" id="KW-1185">Reference proteome</keyword>
<dbReference type="InterPro" id="IPR029045">
    <property type="entry name" value="ClpP/crotonase-like_dom_sf"/>
</dbReference>
<evidence type="ECO:0000313" key="4">
    <source>
        <dbReference type="EMBL" id="PWN89222.1"/>
    </source>
</evidence>
<dbReference type="Proteomes" id="UP000245768">
    <property type="component" value="Unassembled WGS sequence"/>
</dbReference>
<evidence type="ECO:0000256" key="1">
    <source>
        <dbReference type="ARBA" id="ARBA00004275"/>
    </source>
</evidence>
<keyword evidence="2" id="KW-0576">Peroxisome</keyword>
<dbReference type="PANTHER" id="PTHR43684">
    <property type="match status" value="1"/>
</dbReference>
<evidence type="ECO:0000313" key="5">
    <source>
        <dbReference type="Proteomes" id="UP000245768"/>
    </source>
</evidence>
<dbReference type="CDD" id="cd06558">
    <property type="entry name" value="crotonase-like"/>
    <property type="match status" value="1"/>
</dbReference>
<dbReference type="EMBL" id="KZ819637">
    <property type="protein sequence ID" value="PWN89222.1"/>
    <property type="molecule type" value="Genomic_DNA"/>
</dbReference>
<dbReference type="RefSeq" id="XP_025376420.1">
    <property type="nucleotide sequence ID" value="XM_025522058.1"/>
</dbReference>
<comment type="subcellular location">
    <subcellularLocation>
        <location evidence="1">Peroxisome</location>
    </subcellularLocation>
</comment>
<proteinExistence type="predicted"/>
<dbReference type="GO" id="GO:0004165">
    <property type="term" value="F:delta(3)-delta(2)-enoyl-CoA isomerase activity"/>
    <property type="evidence" value="ECO:0007669"/>
    <property type="project" value="UniProtKB-ARBA"/>
</dbReference>
<dbReference type="Gene3D" id="3.90.226.10">
    <property type="entry name" value="2-enoyl-CoA Hydratase, Chain A, domain 1"/>
    <property type="match status" value="1"/>
</dbReference>
<dbReference type="InterPro" id="IPR051053">
    <property type="entry name" value="ECH/Chromodomain_protein"/>
</dbReference>
<reference evidence="4 5" key="1">
    <citation type="journal article" date="2018" name="Mol. Biol. Evol.">
        <title>Broad Genomic Sampling Reveals a Smut Pathogenic Ancestry of the Fungal Clade Ustilaginomycotina.</title>
        <authorList>
            <person name="Kijpornyongpan T."/>
            <person name="Mondo S.J."/>
            <person name="Barry K."/>
            <person name="Sandor L."/>
            <person name="Lee J."/>
            <person name="Lipzen A."/>
            <person name="Pangilinan J."/>
            <person name="LaButti K."/>
            <person name="Hainaut M."/>
            <person name="Henrissat B."/>
            <person name="Grigoriev I.V."/>
            <person name="Spatafora J.W."/>
            <person name="Aime M.C."/>
        </authorList>
    </citation>
    <scope>NUCLEOTIDE SEQUENCE [LARGE SCALE GENOMIC DNA]</scope>
    <source>
        <strain evidence="4 5">MCA 4198</strain>
    </source>
</reference>
<name>A0A316YJ52_9BASI</name>
<evidence type="ECO:0000256" key="2">
    <source>
        <dbReference type="ARBA" id="ARBA00023140"/>
    </source>
</evidence>
<organism evidence="4 5">
    <name type="scientific">Acaromyces ingoldii</name>
    <dbReference type="NCBI Taxonomy" id="215250"/>
    <lineage>
        <taxon>Eukaryota</taxon>
        <taxon>Fungi</taxon>
        <taxon>Dikarya</taxon>
        <taxon>Basidiomycota</taxon>
        <taxon>Ustilaginomycotina</taxon>
        <taxon>Exobasidiomycetes</taxon>
        <taxon>Exobasidiales</taxon>
        <taxon>Cryptobasidiaceae</taxon>
        <taxon>Acaromyces</taxon>
    </lineage>
</organism>
<dbReference type="OrthoDB" id="448450at2759"/>
<dbReference type="SUPFAM" id="SSF52096">
    <property type="entry name" value="ClpP/crotonase"/>
    <property type="match status" value="1"/>
</dbReference>
<evidence type="ECO:0000256" key="3">
    <source>
        <dbReference type="ARBA" id="ARBA00023235"/>
    </source>
</evidence>
<dbReference type="Pfam" id="PF00378">
    <property type="entry name" value="ECH_1"/>
    <property type="match status" value="2"/>
</dbReference>
<sequence>MASWDSLFFRPTRVPPTTVDSKSVQLSFPAHASPDDEAKQTHGFVAVVTLDNAAVLNALTRDEIMLLIATLQWIGEQPEILVVVLTGRGRFFSAGANFNQSARSAARPPILDELDREDPRHVLERRKYNLQLIATTQSMLCRTLVGLDKLVVGALNGPVVGISAVMVSYCDLIYTHDDFWLATPFSSLALVAEGGSTLSFSRKMGMGRAQQALLEGRKMPAKELLEAGFVSKIFEAPPKPAGADKHYTPPILDLVLDHIRDRHLPPTLDPFALLYTKRLIRDANYKPSSFVEASEAEARGAEAVFDSDRVEKQFLRISGGARHKL</sequence>
<dbReference type="AlphaFoldDB" id="A0A316YJ52"/>
<dbReference type="InterPro" id="IPR001753">
    <property type="entry name" value="Enoyl-CoA_hydra/iso"/>
</dbReference>
<protein>
    <submittedName>
        <fullName evidence="4">ClpP/crotonase</fullName>
    </submittedName>
</protein>
<accession>A0A316YJ52</accession>
<dbReference type="InParanoid" id="A0A316YJ52"/>
<dbReference type="GeneID" id="37043974"/>
<dbReference type="GO" id="GO:0005782">
    <property type="term" value="C:peroxisomal matrix"/>
    <property type="evidence" value="ECO:0007669"/>
    <property type="project" value="TreeGrafter"/>
</dbReference>
<gene>
    <name evidence="4" type="ORF">FA10DRAFT_267800</name>
</gene>
<dbReference type="GO" id="GO:0006635">
    <property type="term" value="P:fatty acid beta-oxidation"/>
    <property type="evidence" value="ECO:0007669"/>
    <property type="project" value="TreeGrafter"/>
</dbReference>
<keyword evidence="3" id="KW-0413">Isomerase</keyword>